<accession>A0A0B1TFN5</accession>
<proteinExistence type="predicted"/>
<reference evidence="2 3" key="1">
    <citation type="submission" date="2014-03" db="EMBL/GenBank/DDBJ databases">
        <title>Draft genome of the hookworm Oesophagostomum dentatum.</title>
        <authorList>
            <person name="Mitreva M."/>
        </authorList>
    </citation>
    <scope>NUCLEOTIDE SEQUENCE [LARGE SCALE GENOMIC DNA]</scope>
    <source>
        <strain evidence="2 3">OD-Hann</strain>
    </source>
</reference>
<keyword evidence="1" id="KW-0732">Signal</keyword>
<protein>
    <submittedName>
        <fullName evidence="2">Uncharacterized protein</fullName>
    </submittedName>
</protein>
<dbReference type="OrthoDB" id="5776814at2759"/>
<dbReference type="AlphaFoldDB" id="A0A0B1TFN5"/>
<keyword evidence="3" id="KW-1185">Reference proteome</keyword>
<name>A0A0B1TFN5_OESDE</name>
<organism evidence="2 3">
    <name type="scientific">Oesophagostomum dentatum</name>
    <name type="common">Nodular worm</name>
    <dbReference type="NCBI Taxonomy" id="61180"/>
    <lineage>
        <taxon>Eukaryota</taxon>
        <taxon>Metazoa</taxon>
        <taxon>Ecdysozoa</taxon>
        <taxon>Nematoda</taxon>
        <taxon>Chromadorea</taxon>
        <taxon>Rhabditida</taxon>
        <taxon>Rhabditina</taxon>
        <taxon>Rhabditomorpha</taxon>
        <taxon>Strongyloidea</taxon>
        <taxon>Strongylidae</taxon>
        <taxon>Oesophagostomum</taxon>
    </lineage>
</organism>
<evidence type="ECO:0000256" key="1">
    <source>
        <dbReference type="SAM" id="SignalP"/>
    </source>
</evidence>
<sequence length="90" mass="10739">MNFLKHIIVFFLSCFLTIHSLALFEREDAPALKKRLSNDALIRLLMRNQRNMFTAKRDEKRADFDRRSVDDDFSNCFLSPVQCMLPRSRR</sequence>
<gene>
    <name evidence="2" type="ORF">OESDEN_03669</name>
</gene>
<feature type="signal peptide" evidence="1">
    <location>
        <begin position="1"/>
        <end position="22"/>
    </location>
</feature>
<evidence type="ECO:0000313" key="2">
    <source>
        <dbReference type="EMBL" id="KHJ96373.1"/>
    </source>
</evidence>
<dbReference type="Proteomes" id="UP000053660">
    <property type="component" value="Unassembled WGS sequence"/>
</dbReference>
<feature type="chain" id="PRO_5002082176" evidence="1">
    <location>
        <begin position="23"/>
        <end position="90"/>
    </location>
</feature>
<evidence type="ECO:0000313" key="3">
    <source>
        <dbReference type="Proteomes" id="UP000053660"/>
    </source>
</evidence>
<dbReference type="EMBL" id="KN549684">
    <property type="protein sequence ID" value="KHJ96373.1"/>
    <property type="molecule type" value="Genomic_DNA"/>
</dbReference>